<feature type="region of interest" description="Disordered" evidence="1">
    <location>
        <begin position="158"/>
        <end position="187"/>
    </location>
</feature>
<keyword evidence="3" id="KW-1185">Reference proteome</keyword>
<evidence type="ECO:0000313" key="3">
    <source>
        <dbReference type="Proteomes" id="UP000266841"/>
    </source>
</evidence>
<feature type="region of interest" description="Disordered" evidence="1">
    <location>
        <begin position="237"/>
        <end position="330"/>
    </location>
</feature>
<dbReference type="AlphaFoldDB" id="K0TEC9"/>
<dbReference type="Proteomes" id="UP000266841">
    <property type="component" value="Unassembled WGS sequence"/>
</dbReference>
<sequence length="509" mass="56555">MLATTELARGVGWVGAHGWARDIWQGSRRAAGLRLVRSVVSRRRRRRGGAVVVAGLGQEAVNNAGHTVHVESVGPRKASWTPATCTCTVVKSGRSKVNLKPHESLDAPRTILYTLMCHTSLLVQILSVLCTDKVGTLLAKNSDCKFLRRLTMSSRLLGGRSATMADNQRPEASQRGGGPSKKPQLAINYDNPSDIAFNLVVNHGVKQADALRMFQHDPRGICSKQNLSRRVKRYKEKLQKEELGGEPKSTKKPGAESTPTLMLASVTPGQSTAKKTKGKRVPTKAERAGLARRNEQAKPSGGLMSDLQDYMNETTGPNEANLDDDDEDDEAESLPLMIQKNVCNTEEEQIEAIVNNESVITKAAKAGGLFRLGIYCTNSRVILEAQKRITAKKEKEKREKQTNMETKEGDRAQLAIHCYDEWSKDKKFESDGRTPKFAKADIPKMFVRLLVPRMIDPNEKVSSFNTGKKAGRLLKMADWEAEFEAFKTYWEAEKIRRVKALVKTTPRLF</sequence>
<feature type="compositionally biased region" description="Acidic residues" evidence="1">
    <location>
        <begin position="321"/>
        <end position="330"/>
    </location>
</feature>
<evidence type="ECO:0000256" key="1">
    <source>
        <dbReference type="SAM" id="MobiDB-lite"/>
    </source>
</evidence>
<reference evidence="2 3" key="1">
    <citation type="journal article" date="2012" name="Genome Biol.">
        <title>Genome and low-iron response of an oceanic diatom adapted to chronic iron limitation.</title>
        <authorList>
            <person name="Lommer M."/>
            <person name="Specht M."/>
            <person name="Roy A.S."/>
            <person name="Kraemer L."/>
            <person name="Andreson R."/>
            <person name="Gutowska M.A."/>
            <person name="Wolf J."/>
            <person name="Bergner S.V."/>
            <person name="Schilhabel M.B."/>
            <person name="Klostermeier U.C."/>
            <person name="Beiko R.G."/>
            <person name="Rosenstiel P."/>
            <person name="Hippler M."/>
            <person name="Laroche J."/>
        </authorList>
    </citation>
    <scope>NUCLEOTIDE SEQUENCE [LARGE SCALE GENOMIC DNA]</scope>
    <source>
        <strain evidence="2 3">CCMP1005</strain>
    </source>
</reference>
<feature type="compositionally biased region" description="Basic and acidic residues" evidence="1">
    <location>
        <begin position="283"/>
        <end position="296"/>
    </location>
</feature>
<evidence type="ECO:0000313" key="2">
    <source>
        <dbReference type="EMBL" id="EJK75725.1"/>
    </source>
</evidence>
<feature type="compositionally biased region" description="Basic and acidic residues" evidence="1">
    <location>
        <begin position="237"/>
        <end position="249"/>
    </location>
</feature>
<dbReference type="EMBL" id="AGNL01002760">
    <property type="protein sequence ID" value="EJK75725.1"/>
    <property type="molecule type" value="Genomic_DNA"/>
</dbReference>
<proteinExistence type="predicted"/>
<organism evidence="2 3">
    <name type="scientific">Thalassiosira oceanica</name>
    <name type="common">Marine diatom</name>
    <dbReference type="NCBI Taxonomy" id="159749"/>
    <lineage>
        <taxon>Eukaryota</taxon>
        <taxon>Sar</taxon>
        <taxon>Stramenopiles</taxon>
        <taxon>Ochrophyta</taxon>
        <taxon>Bacillariophyta</taxon>
        <taxon>Coscinodiscophyceae</taxon>
        <taxon>Thalassiosirophycidae</taxon>
        <taxon>Thalassiosirales</taxon>
        <taxon>Thalassiosiraceae</taxon>
        <taxon>Thalassiosira</taxon>
    </lineage>
</organism>
<accession>K0TEC9</accession>
<protein>
    <submittedName>
        <fullName evidence="2">Uncharacterized protein</fullName>
    </submittedName>
</protein>
<name>K0TEC9_THAOC</name>
<comment type="caution">
    <text evidence="2">The sequence shown here is derived from an EMBL/GenBank/DDBJ whole genome shotgun (WGS) entry which is preliminary data.</text>
</comment>
<gene>
    <name evidence="2" type="ORF">THAOC_02541</name>
</gene>